<gene>
    <name evidence="1" type="ORF">A4W93_23730</name>
</gene>
<dbReference type="Proteomes" id="UP000193427">
    <property type="component" value="Chromosome"/>
</dbReference>
<organism evidence="1 2">
    <name type="scientific">Piscinibacter gummiphilus</name>
    <dbReference type="NCBI Taxonomy" id="946333"/>
    <lineage>
        <taxon>Bacteria</taxon>
        <taxon>Pseudomonadati</taxon>
        <taxon>Pseudomonadota</taxon>
        <taxon>Betaproteobacteria</taxon>
        <taxon>Burkholderiales</taxon>
        <taxon>Sphaerotilaceae</taxon>
        <taxon>Piscinibacter</taxon>
    </lineage>
</organism>
<accession>A0A1W6LEL5</accession>
<name>A0A1W6LEL5_9BURK</name>
<reference evidence="1 2" key="1">
    <citation type="submission" date="2016-04" db="EMBL/GenBank/DDBJ databases">
        <title>Complete genome sequence of natural rubber-degrading, novel Gram-negative bacterium, Rhizobacter gummiphilus strain NS21.</title>
        <authorList>
            <person name="Tabata M."/>
            <person name="Kasai D."/>
            <person name="Fukuda M."/>
        </authorList>
    </citation>
    <scope>NUCLEOTIDE SEQUENCE [LARGE SCALE GENOMIC DNA]</scope>
    <source>
        <strain evidence="1 2">NS21</strain>
    </source>
</reference>
<dbReference type="AlphaFoldDB" id="A0A1W6LEL5"/>
<dbReference type="OrthoDB" id="9180342at2"/>
<dbReference type="KEGG" id="rgu:A4W93_23730"/>
<dbReference type="Gene3D" id="3.40.30.10">
    <property type="entry name" value="Glutaredoxin"/>
    <property type="match status" value="1"/>
</dbReference>
<dbReference type="STRING" id="946333.A4W93_23730"/>
<protein>
    <submittedName>
        <fullName evidence="1">Uncharacterized protein</fullName>
    </submittedName>
</protein>
<dbReference type="SUPFAM" id="SSF52833">
    <property type="entry name" value="Thioredoxin-like"/>
    <property type="match status" value="1"/>
</dbReference>
<dbReference type="EMBL" id="CP015118">
    <property type="protein sequence ID" value="ARN22680.1"/>
    <property type="molecule type" value="Genomic_DNA"/>
</dbReference>
<evidence type="ECO:0000313" key="2">
    <source>
        <dbReference type="Proteomes" id="UP000193427"/>
    </source>
</evidence>
<keyword evidence="2" id="KW-1185">Reference proteome</keyword>
<dbReference type="InterPro" id="IPR036249">
    <property type="entry name" value="Thioredoxin-like_sf"/>
</dbReference>
<evidence type="ECO:0000313" key="1">
    <source>
        <dbReference type="EMBL" id="ARN22680.1"/>
    </source>
</evidence>
<proteinExistence type="predicted"/>
<sequence length="229" mass="25031">MSGSNSSVPDSRAEPLSLTVHSLPVPAPERRRLSGRLQMLLVLAVCAAPVIASYFTYYVVRPGARSNYGELIDPQRPIPDLPLTTLDGQPVKASSLKGQWLLVTVSGGACDTTCEKQLYLQRQLRETLGKEHDRVDKVWFVTDDVAPRSEVLAAVNPHGAEATVLKVPGDALAAWLAPAPGQAIGNHFYIVDPMGNWMMREPVDADPKKVKRDLEKLLRASSSWDNPGR</sequence>
<dbReference type="RefSeq" id="WP_085752984.1">
    <property type="nucleotide sequence ID" value="NZ_BSPR01000018.1"/>
</dbReference>